<keyword evidence="2" id="KW-0472">Membrane</keyword>
<keyword evidence="4" id="KW-1185">Reference proteome</keyword>
<sequence>MARLTYPEDVVDVVDVVDGVVGLYYASAFSLSSLSCHASLFLLSYLLSIAQPPLRGHEQKKNKDKERRPNSSKTAINLPLERDLRPACNPAVTVGDPHRAITVDVLSARALNWDEEEEQKGGSLFAAKTSSPGHLKRFKGQKNKIQGRRTRIDRFFRGLFFLSQFPNHHIAPSPGLSSLARIHPPKTTSGHANATPRTAPASHPPSTNLSYLGTQNSVAHRTTHTHTHPMPPLPLHLNTPSASQLRHDLVPAAVGASIGLFAILVGFVVFIVFWARGAPRLRTRGLLPGQQRRTGSKRLRKRKGDGLEKIVEEGEGEGVEVGTDSGVSGVGMRGGGRLGRRQDDATARMSEGETVTVTDTNGVESGDGWEVVRSSSAAQEVVEAVGKKGEARAWWKGGRRGRGWWR</sequence>
<evidence type="ECO:0000256" key="2">
    <source>
        <dbReference type="SAM" id="Phobius"/>
    </source>
</evidence>
<reference evidence="3 4" key="1">
    <citation type="submission" date="2024-04" db="EMBL/GenBank/DDBJ databases">
        <title>Phyllosticta paracitricarpa is synonymous to the EU quarantine fungus P. citricarpa based on phylogenomic analyses.</title>
        <authorList>
            <consortium name="Lawrence Berkeley National Laboratory"/>
            <person name="Van ingen-buijs V.A."/>
            <person name="Van westerhoven A.C."/>
            <person name="Haridas S."/>
            <person name="Skiadas P."/>
            <person name="Martin F."/>
            <person name="Groenewald J.Z."/>
            <person name="Crous P.W."/>
            <person name="Seidl M.F."/>
        </authorList>
    </citation>
    <scope>NUCLEOTIDE SEQUENCE [LARGE SCALE GENOMIC DNA]</scope>
    <source>
        <strain evidence="3 4">CPC 17464</strain>
    </source>
</reference>
<keyword evidence="2" id="KW-1133">Transmembrane helix</keyword>
<evidence type="ECO:0000256" key="1">
    <source>
        <dbReference type="SAM" id="MobiDB-lite"/>
    </source>
</evidence>
<dbReference type="Proteomes" id="UP001360953">
    <property type="component" value="Unassembled WGS sequence"/>
</dbReference>
<evidence type="ECO:0000313" key="4">
    <source>
        <dbReference type="Proteomes" id="UP001360953"/>
    </source>
</evidence>
<name>A0ABR1L8E8_9PEZI</name>
<gene>
    <name evidence="3" type="ORF">J3D65DRAFT_606603</name>
</gene>
<feature type="region of interest" description="Disordered" evidence="1">
    <location>
        <begin position="176"/>
        <end position="239"/>
    </location>
</feature>
<accession>A0ABR1L8E8</accession>
<dbReference type="EMBL" id="JBBPEH010000012">
    <property type="protein sequence ID" value="KAK7531516.1"/>
    <property type="molecule type" value="Genomic_DNA"/>
</dbReference>
<comment type="caution">
    <text evidence="3">The sequence shown here is derived from an EMBL/GenBank/DDBJ whole genome shotgun (WGS) entry which is preliminary data.</text>
</comment>
<protein>
    <submittedName>
        <fullName evidence="3">Uncharacterized protein</fullName>
    </submittedName>
</protein>
<proteinExistence type="predicted"/>
<dbReference type="GeneID" id="92031358"/>
<evidence type="ECO:0000313" key="3">
    <source>
        <dbReference type="EMBL" id="KAK7531516.1"/>
    </source>
</evidence>
<feature type="region of interest" description="Disordered" evidence="1">
    <location>
        <begin position="316"/>
        <end position="349"/>
    </location>
</feature>
<feature type="compositionally biased region" description="Gly residues" evidence="1">
    <location>
        <begin position="328"/>
        <end position="337"/>
    </location>
</feature>
<organism evidence="3 4">
    <name type="scientific">Phyllosticta citribraziliensis</name>
    <dbReference type="NCBI Taxonomy" id="989973"/>
    <lineage>
        <taxon>Eukaryota</taxon>
        <taxon>Fungi</taxon>
        <taxon>Dikarya</taxon>
        <taxon>Ascomycota</taxon>
        <taxon>Pezizomycotina</taxon>
        <taxon>Dothideomycetes</taxon>
        <taxon>Dothideomycetes incertae sedis</taxon>
        <taxon>Botryosphaeriales</taxon>
        <taxon>Phyllostictaceae</taxon>
        <taxon>Phyllosticta</taxon>
    </lineage>
</organism>
<feature type="compositionally biased region" description="Basic and acidic residues" evidence="1">
    <location>
        <begin position="56"/>
        <end position="69"/>
    </location>
</feature>
<keyword evidence="2" id="KW-0812">Transmembrane</keyword>
<dbReference type="RefSeq" id="XP_066651340.1">
    <property type="nucleotide sequence ID" value="XM_066798452.1"/>
</dbReference>
<feature type="transmembrane region" description="Helical" evidence="2">
    <location>
        <begin position="249"/>
        <end position="275"/>
    </location>
</feature>
<feature type="compositionally biased region" description="Polar residues" evidence="1">
    <location>
        <begin position="204"/>
        <end position="219"/>
    </location>
</feature>
<feature type="region of interest" description="Disordered" evidence="1">
    <location>
        <begin position="56"/>
        <end position="76"/>
    </location>
</feature>
<feature type="compositionally biased region" description="Polar residues" evidence="1">
    <location>
        <begin position="186"/>
        <end position="196"/>
    </location>
</feature>